<dbReference type="RefSeq" id="WP_160821545.1">
    <property type="nucleotide sequence ID" value="NZ_JBHSXE010000001.1"/>
</dbReference>
<reference evidence="2" key="1">
    <citation type="journal article" date="2019" name="Int. J. Syst. Evol. Microbiol.">
        <title>The Global Catalogue of Microorganisms (GCM) 10K type strain sequencing project: providing services to taxonomists for standard genome sequencing and annotation.</title>
        <authorList>
            <consortium name="The Broad Institute Genomics Platform"/>
            <consortium name="The Broad Institute Genome Sequencing Center for Infectious Disease"/>
            <person name="Wu L."/>
            <person name="Ma J."/>
        </authorList>
    </citation>
    <scope>NUCLEOTIDE SEQUENCE [LARGE SCALE GENOMIC DNA]</scope>
    <source>
        <strain evidence="2">JCM 3369</strain>
    </source>
</reference>
<comment type="caution">
    <text evidence="1">The sequence shown here is derived from an EMBL/GenBank/DDBJ whole genome shotgun (WGS) entry which is preliminary data.</text>
</comment>
<gene>
    <name evidence="1" type="ORF">ACFQKB_07270</name>
</gene>
<evidence type="ECO:0000313" key="2">
    <source>
        <dbReference type="Proteomes" id="UP001596380"/>
    </source>
</evidence>
<dbReference type="SUPFAM" id="SSF53335">
    <property type="entry name" value="S-adenosyl-L-methionine-dependent methyltransferases"/>
    <property type="match status" value="1"/>
</dbReference>
<keyword evidence="2" id="KW-1185">Reference proteome</keyword>
<accession>A0ABW2CEF4</accession>
<protein>
    <submittedName>
        <fullName evidence="1">Spermidine synthase</fullName>
    </submittedName>
</protein>
<name>A0ABW2CEF4_9ACTN</name>
<evidence type="ECO:0000313" key="1">
    <source>
        <dbReference type="EMBL" id="MFC6879565.1"/>
    </source>
</evidence>
<dbReference type="Proteomes" id="UP001596380">
    <property type="component" value="Unassembled WGS sequence"/>
</dbReference>
<dbReference type="Gene3D" id="3.40.50.150">
    <property type="entry name" value="Vaccinia Virus protein VP39"/>
    <property type="match status" value="1"/>
</dbReference>
<sequence>MARRFEELDWRPTPLGEISLRRRLDPASGGEVYEVKLDDDFLMSSLWTAGEVALARLGLDAAAGDRLDVAVGGLGLGYTAHAALRDRRVRSLTVVEALGEVIEWHRAGMVPLGAGLVADPRCSLVQGDFFEMAAEPSALAAASGLGPKGLLHAVLVDIDHSPRHVLATGHASFYGPDPLRRLAAQLHPGGVFALWSTSPPDDGFQAVLDEVFAESSAHVVEFPNPFQERTETNTVYVASTAPPGR</sequence>
<dbReference type="InterPro" id="IPR029063">
    <property type="entry name" value="SAM-dependent_MTases_sf"/>
</dbReference>
<dbReference type="EMBL" id="JBHSXS010000003">
    <property type="protein sequence ID" value="MFC6879565.1"/>
    <property type="molecule type" value="Genomic_DNA"/>
</dbReference>
<organism evidence="1 2">
    <name type="scientific">Actinomadura yumaensis</name>
    <dbReference type="NCBI Taxonomy" id="111807"/>
    <lineage>
        <taxon>Bacteria</taxon>
        <taxon>Bacillati</taxon>
        <taxon>Actinomycetota</taxon>
        <taxon>Actinomycetes</taxon>
        <taxon>Streptosporangiales</taxon>
        <taxon>Thermomonosporaceae</taxon>
        <taxon>Actinomadura</taxon>
    </lineage>
</organism>
<proteinExistence type="predicted"/>